<reference evidence="4 5" key="1">
    <citation type="submission" date="2020-04" db="EMBL/GenBank/DDBJ databases">
        <authorList>
            <person name="De Canck E."/>
        </authorList>
    </citation>
    <scope>NUCLEOTIDE SEQUENCE [LARGE SCALE GENOMIC DNA]</scope>
    <source>
        <strain evidence="4 5">LMG 24238</strain>
    </source>
</reference>
<evidence type="ECO:0000313" key="4">
    <source>
        <dbReference type="EMBL" id="CAB3638711.1"/>
    </source>
</evidence>
<dbReference type="GO" id="GO:0005737">
    <property type="term" value="C:cytoplasm"/>
    <property type="evidence" value="ECO:0007669"/>
    <property type="project" value="TreeGrafter"/>
</dbReference>
<organism evidence="4 5">
    <name type="scientific">Paraburkholderia sediminicola</name>
    <dbReference type="NCBI Taxonomy" id="458836"/>
    <lineage>
        <taxon>Bacteria</taxon>
        <taxon>Pseudomonadati</taxon>
        <taxon>Pseudomonadota</taxon>
        <taxon>Betaproteobacteria</taxon>
        <taxon>Burkholderiales</taxon>
        <taxon>Burkholderiaceae</taxon>
        <taxon>Paraburkholderia</taxon>
    </lineage>
</organism>
<dbReference type="NCBIfam" id="NF001933">
    <property type="entry name" value="PRK00711.1"/>
    <property type="match status" value="1"/>
</dbReference>
<accession>A0A6J4ZPJ8</accession>
<feature type="domain" description="FAD dependent oxidoreductase" evidence="3">
    <location>
        <begin position="2"/>
        <end position="399"/>
    </location>
</feature>
<dbReference type="EC" id="1.4.99.-" evidence="4"/>
<sequence>MKVLVIGAGVIGLSTAYYLRTDGHDVTVVDSNSGAGTMASYANGGQLSYSYVAPLAGPGVLGKLPAWLLRADSPVRFSPSLDPDQWRWCLNFVRACSQRQSDLTTRRLLSLAMFSRALMHEFVACEPDIAFDYANSGKLVLHRDFASFDKACRLLDYQRTLGCEQQAMTADECIYAEPALAHMGRRLVGGIYTASEDSGDCYRFCVGLERRLRRAGVRFRFTTRINDLREDCTGRISAFAGREMLDAEQIVVAAGTASAALLRPLRIRLPLYPLKGYSLTVNVKSQAAAPSISVTDFQRKIVYARLGDRLRIAGMADLNGQRATIDPSRVATLRAEAEAMFPEVGHYASAEPWAGLRPATPAGTPILGRTRYRNLWLNVGHGALGFTLALGSGKGLADRISGREHKSDVDEFLL</sequence>
<dbReference type="SUPFAM" id="SSF51905">
    <property type="entry name" value="FAD/NAD(P)-binding domain"/>
    <property type="match status" value="1"/>
</dbReference>
<comment type="similarity">
    <text evidence="1">Belongs to the DadA oxidoreductase family.</text>
</comment>
<dbReference type="InterPro" id="IPR036188">
    <property type="entry name" value="FAD/NAD-bd_sf"/>
</dbReference>
<name>A0A6J4ZPJ8_9BURK</name>
<dbReference type="Proteomes" id="UP000494255">
    <property type="component" value="Unassembled WGS sequence"/>
</dbReference>
<dbReference type="AlphaFoldDB" id="A0A6J4ZPJ8"/>
<gene>
    <name evidence="4" type="primary">dadA1_1</name>
    <name evidence="4" type="ORF">LMG24238_00080</name>
</gene>
<keyword evidence="2 4" id="KW-0560">Oxidoreductase</keyword>
<proteinExistence type="inferred from homology"/>
<evidence type="ECO:0000256" key="1">
    <source>
        <dbReference type="ARBA" id="ARBA00009410"/>
    </source>
</evidence>
<dbReference type="PANTHER" id="PTHR13847">
    <property type="entry name" value="SARCOSINE DEHYDROGENASE-RELATED"/>
    <property type="match status" value="1"/>
</dbReference>
<dbReference type="GO" id="GO:0005886">
    <property type="term" value="C:plasma membrane"/>
    <property type="evidence" value="ECO:0007669"/>
    <property type="project" value="TreeGrafter"/>
</dbReference>
<dbReference type="Gene3D" id="3.30.9.10">
    <property type="entry name" value="D-Amino Acid Oxidase, subunit A, domain 2"/>
    <property type="match status" value="1"/>
</dbReference>
<dbReference type="SUPFAM" id="SSF54373">
    <property type="entry name" value="FAD-linked reductases, C-terminal domain"/>
    <property type="match status" value="1"/>
</dbReference>
<protein>
    <submittedName>
        <fullName evidence="4">D-amino acid dehydrogenase 1</fullName>
        <ecNumber evidence="4">1.4.99.-</ecNumber>
    </submittedName>
</protein>
<dbReference type="GO" id="GO:0055130">
    <property type="term" value="P:D-alanine catabolic process"/>
    <property type="evidence" value="ECO:0007669"/>
    <property type="project" value="TreeGrafter"/>
</dbReference>
<evidence type="ECO:0000313" key="5">
    <source>
        <dbReference type="Proteomes" id="UP000494255"/>
    </source>
</evidence>
<dbReference type="GO" id="GO:0008718">
    <property type="term" value="F:D-amino-acid dehydrogenase activity"/>
    <property type="evidence" value="ECO:0007669"/>
    <property type="project" value="TreeGrafter"/>
</dbReference>
<dbReference type="Pfam" id="PF01266">
    <property type="entry name" value="DAO"/>
    <property type="match status" value="1"/>
</dbReference>
<dbReference type="EMBL" id="CADIKC010000001">
    <property type="protein sequence ID" value="CAB3638711.1"/>
    <property type="molecule type" value="Genomic_DNA"/>
</dbReference>
<keyword evidence="5" id="KW-1185">Reference proteome</keyword>
<evidence type="ECO:0000256" key="2">
    <source>
        <dbReference type="ARBA" id="ARBA00023002"/>
    </source>
</evidence>
<dbReference type="InterPro" id="IPR006076">
    <property type="entry name" value="FAD-dep_OxRdtase"/>
</dbReference>
<dbReference type="Gene3D" id="3.50.50.60">
    <property type="entry name" value="FAD/NAD(P)-binding domain"/>
    <property type="match status" value="2"/>
</dbReference>
<dbReference type="GeneID" id="97038751"/>
<dbReference type="PANTHER" id="PTHR13847:SF280">
    <property type="entry name" value="D-AMINO ACID DEHYDROGENASE"/>
    <property type="match status" value="1"/>
</dbReference>
<dbReference type="RefSeq" id="WP_175048532.1">
    <property type="nucleotide sequence ID" value="NZ_CADIKC010000001.1"/>
</dbReference>
<evidence type="ECO:0000259" key="3">
    <source>
        <dbReference type="Pfam" id="PF01266"/>
    </source>
</evidence>